<dbReference type="InterPro" id="IPR035983">
    <property type="entry name" value="Hect_E3_ubiquitin_ligase"/>
</dbReference>
<reference evidence="1 2" key="1">
    <citation type="submission" date="2022-12" db="EMBL/GenBank/DDBJ databases">
        <title>Chromosome-level genome of Tegillarca granosa.</title>
        <authorList>
            <person name="Kim J."/>
        </authorList>
    </citation>
    <scope>NUCLEOTIDE SEQUENCE [LARGE SCALE GENOMIC DNA]</scope>
    <source>
        <strain evidence="1">Teg-2019</strain>
        <tissue evidence="1">Adductor muscle</tissue>
    </source>
</reference>
<gene>
    <name evidence="1" type="ORF">KUTeg_023351</name>
</gene>
<evidence type="ECO:0000313" key="2">
    <source>
        <dbReference type="Proteomes" id="UP001217089"/>
    </source>
</evidence>
<keyword evidence="2" id="KW-1185">Reference proteome</keyword>
<dbReference type="Proteomes" id="UP001217089">
    <property type="component" value="Unassembled WGS sequence"/>
</dbReference>
<evidence type="ECO:0000313" key="1">
    <source>
        <dbReference type="EMBL" id="KAJ8299291.1"/>
    </source>
</evidence>
<comment type="caution">
    <text evidence="1">The sequence shown here is derived from an EMBL/GenBank/DDBJ whole genome shotgun (WGS) entry which is preliminary data.</text>
</comment>
<dbReference type="SUPFAM" id="SSF56204">
    <property type="entry name" value="Hect, E3 ligase catalytic domain"/>
    <property type="match status" value="1"/>
</dbReference>
<accession>A0ABQ9E6B8</accession>
<evidence type="ECO:0008006" key="3">
    <source>
        <dbReference type="Google" id="ProtNLM"/>
    </source>
</evidence>
<proteinExistence type="predicted"/>
<organism evidence="1 2">
    <name type="scientific">Tegillarca granosa</name>
    <name type="common">Malaysian cockle</name>
    <name type="synonym">Anadara granosa</name>
    <dbReference type="NCBI Taxonomy" id="220873"/>
    <lineage>
        <taxon>Eukaryota</taxon>
        <taxon>Metazoa</taxon>
        <taxon>Spiralia</taxon>
        <taxon>Lophotrochozoa</taxon>
        <taxon>Mollusca</taxon>
        <taxon>Bivalvia</taxon>
        <taxon>Autobranchia</taxon>
        <taxon>Pteriomorphia</taxon>
        <taxon>Arcoida</taxon>
        <taxon>Arcoidea</taxon>
        <taxon>Arcidae</taxon>
        <taxon>Tegillarca</taxon>
    </lineage>
</organism>
<name>A0ABQ9E6B8_TEGGR</name>
<sequence length="108" mass="12883">MTAEVSLIMLHRIHTDRLVRCKKKFNLRYKNIHEQSVDLYQFLTSMRDMPSRPQDLHVAFNYQRPQDKFPRAITCGNLLLLPLGNESNKEFLYFFKKALNYKSSFGRI</sequence>
<dbReference type="EMBL" id="JARBDR010000921">
    <property type="protein sequence ID" value="KAJ8299291.1"/>
    <property type="molecule type" value="Genomic_DNA"/>
</dbReference>
<protein>
    <recommendedName>
        <fullName evidence="3">HECT domain-containing protein</fullName>
    </recommendedName>
</protein>